<dbReference type="EMBL" id="CAXAMM010009668">
    <property type="protein sequence ID" value="CAK9021027.1"/>
    <property type="molecule type" value="Genomic_DNA"/>
</dbReference>
<reference evidence="4 5" key="1">
    <citation type="submission" date="2024-02" db="EMBL/GenBank/DDBJ databases">
        <authorList>
            <person name="Chen Y."/>
            <person name="Shah S."/>
            <person name="Dougan E. K."/>
            <person name="Thang M."/>
            <person name="Chan C."/>
        </authorList>
    </citation>
    <scope>NUCLEOTIDE SEQUENCE [LARGE SCALE GENOMIC DNA]</scope>
</reference>
<evidence type="ECO:0000256" key="1">
    <source>
        <dbReference type="PROSITE-ProRule" id="PRU00175"/>
    </source>
</evidence>
<keyword evidence="1" id="KW-0862">Zinc</keyword>
<comment type="caution">
    <text evidence="4">The sequence shown here is derived from an EMBL/GenBank/DDBJ whole genome shotgun (WGS) entry which is preliminary data.</text>
</comment>
<keyword evidence="5" id="KW-1185">Reference proteome</keyword>
<dbReference type="InterPro" id="IPR013083">
    <property type="entry name" value="Znf_RING/FYVE/PHD"/>
</dbReference>
<dbReference type="Proteomes" id="UP001642464">
    <property type="component" value="Unassembled WGS sequence"/>
</dbReference>
<dbReference type="PROSITE" id="PS50089">
    <property type="entry name" value="ZF_RING_2"/>
    <property type="match status" value="1"/>
</dbReference>
<organism evidence="4 5">
    <name type="scientific">Durusdinium trenchii</name>
    <dbReference type="NCBI Taxonomy" id="1381693"/>
    <lineage>
        <taxon>Eukaryota</taxon>
        <taxon>Sar</taxon>
        <taxon>Alveolata</taxon>
        <taxon>Dinophyceae</taxon>
        <taxon>Suessiales</taxon>
        <taxon>Symbiodiniaceae</taxon>
        <taxon>Durusdinium</taxon>
    </lineage>
</organism>
<feature type="coiled-coil region" evidence="2">
    <location>
        <begin position="483"/>
        <end position="517"/>
    </location>
</feature>
<dbReference type="InterPro" id="IPR051728">
    <property type="entry name" value="RING-FYVE_E3_ubiquitin-ligase"/>
</dbReference>
<dbReference type="InterPro" id="IPR001841">
    <property type="entry name" value="Znf_RING"/>
</dbReference>
<dbReference type="SUPFAM" id="SSF57850">
    <property type="entry name" value="RING/U-box"/>
    <property type="match status" value="1"/>
</dbReference>
<feature type="domain" description="RING-type" evidence="3">
    <location>
        <begin position="520"/>
        <end position="555"/>
    </location>
</feature>
<keyword evidence="2" id="KW-0175">Coiled coil</keyword>
<keyword evidence="1" id="KW-0863">Zinc-finger</keyword>
<keyword evidence="1" id="KW-0479">Metal-binding</keyword>
<dbReference type="PANTHER" id="PTHR14879">
    <property type="entry name" value="CASPASE REGULATOR, RING FINGER DOMAIN-CONTAINING"/>
    <property type="match status" value="1"/>
</dbReference>
<sequence length="567" mass="64704">MPHLLSSEGWAVALARPKAKLCHRTCPWGGHLIRFNLKGITIQNAPAKTSHVLVRPEVRALFQKECPMSGNKLDGHEFVRPGEAILTTSTSWKLMRLCTVLFGDVAGQFIGYFFHNKDHPARLHHKIRRDYPLEGDSASAIWDHEQSSQGAVLVVRPDGDAFNITVVARVPEDKFASWATFQFRILLESTRQTVQYFLNRPGICELRARDACFYMVLSIQSFKRGMPLVPCGEPIITIDAGERLGMKHWARFQPGSYGSTKFRLSQYLTAFLKAIGEDLETFDTLDSRELVPYQCVVRRADWMAVKDRFFEVFPLAKTAYRRANGGPSAPGVHEDVDAKFLSDESNLKGSERWEESPSESREPRLIVRNTFLDIEDEEELQRKAECQVPRRPGFQPVFPKAPGCSAPRAEDFQRLRSEIDQLQKELEHQFGLRRVLQANLDSERNRSADLTKTNAELLRASEERLQGQRRLSDVETSELAEQVDALLLLKRQLYQRIQSLEQERSSLLSQREEAVSDRSCVACLDRLANTVLLRCRHLCVCEGCAQRVKQCPVCRQHVRDRVTVFLP</sequence>
<proteinExistence type="predicted"/>
<evidence type="ECO:0000313" key="5">
    <source>
        <dbReference type="Proteomes" id="UP001642464"/>
    </source>
</evidence>
<dbReference type="Gene3D" id="3.30.40.10">
    <property type="entry name" value="Zinc/RING finger domain, C3HC4 (zinc finger)"/>
    <property type="match status" value="1"/>
</dbReference>
<dbReference type="PANTHER" id="PTHR14879:SF5">
    <property type="entry name" value="RING-TYPE DOMAIN-CONTAINING PROTEIN"/>
    <property type="match status" value="1"/>
</dbReference>
<name>A0ABP0K2M8_9DINO</name>
<evidence type="ECO:0000313" key="4">
    <source>
        <dbReference type="EMBL" id="CAK9021027.1"/>
    </source>
</evidence>
<evidence type="ECO:0000256" key="2">
    <source>
        <dbReference type="SAM" id="Coils"/>
    </source>
</evidence>
<dbReference type="Pfam" id="PF13920">
    <property type="entry name" value="zf-C3HC4_3"/>
    <property type="match status" value="1"/>
</dbReference>
<protein>
    <submittedName>
        <fullName evidence="4">RING finger protein B (Protein rngB)</fullName>
    </submittedName>
</protein>
<accession>A0ABP0K2M8</accession>
<evidence type="ECO:0000259" key="3">
    <source>
        <dbReference type="PROSITE" id="PS50089"/>
    </source>
</evidence>
<gene>
    <name evidence="4" type="ORF">SCF082_LOCUS15155</name>
</gene>